<comment type="caution">
    <text evidence="2">The sequence shown here is derived from an EMBL/GenBank/DDBJ whole genome shotgun (WGS) entry which is preliminary data.</text>
</comment>
<reference evidence="2" key="1">
    <citation type="submission" date="2021-02" db="EMBL/GenBank/DDBJ databases">
        <authorList>
            <person name="Nowell W R."/>
        </authorList>
    </citation>
    <scope>NUCLEOTIDE SEQUENCE</scope>
</reference>
<feature type="non-terminal residue" evidence="2">
    <location>
        <position position="82"/>
    </location>
</feature>
<evidence type="ECO:0000259" key="1">
    <source>
        <dbReference type="Pfam" id="PF25007"/>
    </source>
</evidence>
<feature type="domain" description="Dynein axonemal heavy chain 2/5/8 coiled-coil" evidence="1">
    <location>
        <begin position="3"/>
        <end position="74"/>
    </location>
</feature>
<accession>A0A820Q2J9</accession>
<organism evidence="2 3">
    <name type="scientific">Adineta steineri</name>
    <dbReference type="NCBI Taxonomy" id="433720"/>
    <lineage>
        <taxon>Eukaryota</taxon>
        <taxon>Metazoa</taxon>
        <taxon>Spiralia</taxon>
        <taxon>Gnathifera</taxon>
        <taxon>Rotifera</taxon>
        <taxon>Eurotatoria</taxon>
        <taxon>Bdelloidea</taxon>
        <taxon>Adinetida</taxon>
        <taxon>Adinetidae</taxon>
        <taxon>Adineta</taxon>
    </lineage>
</organism>
<dbReference type="AlphaFoldDB" id="A0A820Q2J9"/>
<dbReference type="Proteomes" id="UP000663844">
    <property type="component" value="Unassembled WGS sequence"/>
</dbReference>
<proteinExistence type="predicted"/>
<evidence type="ECO:0000313" key="2">
    <source>
        <dbReference type="EMBL" id="CAF4415683.1"/>
    </source>
</evidence>
<name>A0A820Q2J9_9BILA</name>
<dbReference type="InterPro" id="IPR056759">
    <property type="entry name" value="DYH2-5-8_CC"/>
</dbReference>
<dbReference type="EMBL" id="CAJOAZ010028214">
    <property type="protein sequence ID" value="CAF4415683.1"/>
    <property type="molecule type" value="Genomic_DNA"/>
</dbReference>
<sequence length="82" mass="9996">INILPKTYDEIPIYQQFIDELKVDIPRIEAKLPLIDEEMTLLIRYEIEIQSKLLEQYHSLSRHWDNYKFLLDESITSFKRIK</sequence>
<feature type="non-terminal residue" evidence="2">
    <location>
        <position position="1"/>
    </location>
</feature>
<protein>
    <recommendedName>
        <fullName evidence="1">Dynein axonemal heavy chain 2/5/8 coiled-coil domain-containing protein</fullName>
    </recommendedName>
</protein>
<dbReference type="Pfam" id="PF25007">
    <property type="entry name" value="DYH2-5-8_CC"/>
    <property type="match status" value="1"/>
</dbReference>
<evidence type="ECO:0000313" key="3">
    <source>
        <dbReference type="Proteomes" id="UP000663844"/>
    </source>
</evidence>
<gene>
    <name evidence="2" type="ORF">OXD698_LOCUS52317</name>
</gene>